<sequence length="50" mass="5589">MDTVHVWPGESARVAIDFAHPLVGDQDHVFHCHSHEHAEAGVMLRFTVKA</sequence>
<evidence type="ECO:0000313" key="3">
    <source>
        <dbReference type="EMBL" id="NWF44765.1"/>
    </source>
</evidence>
<protein>
    <submittedName>
        <fullName evidence="3">Multicopper oxidase domain-containing protein</fullName>
    </submittedName>
</protein>
<dbReference type="GO" id="GO:0016491">
    <property type="term" value="F:oxidoreductase activity"/>
    <property type="evidence" value="ECO:0007669"/>
    <property type="project" value="InterPro"/>
</dbReference>
<comment type="caution">
    <text evidence="3">The sequence shown here is derived from an EMBL/GenBank/DDBJ whole genome shotgun (WGS) entry which is preliminary data.</text>
</comment>
<keyword evidence="4" id="KW-1185">Reference proteome</keyword>
<feature type="domain" description="Plastocyanin-like" evidence="2">
    <location>
        <begin position="2"/>
        <end position="49"/>
    </location>
</feature>
<dbReference type="GO" id="GO:0005507">
    <property type="term" value="F:copper ion binding"/>
    <property type="evidence" value="ECO:0007669"/>
    <property type="project" value="InterPro"/>
</dbReference>
<evidence type="ECO:0000259" key="2">
    <source>
        <dbReference type="Pfam" id="PF07731"/>
    </source>
</evidence>
<dbReference type="Proteomes" id="UP000545507">
    <property type="component" value="Unassembled WGS sequence"/>
</dbReference>
<dbReference type="RefSeq" id="WP_425485571.1">
    <property type="nucleotide sequence ID" value="NZ_VYGV01000006.1"/>
</dbReference>
<proteinExistence type="predicted"/>
<accession>A0A7Y8GTW0</accession>
<dbReference type="Pfam" id="PF07731">
    <property type="entry name" value="Cu-oxidase_2"/>
    <property type="match status" value="1"/>
</dbReference>
<dbReference type="AlphaFoldDB" id="A0A7Y8GTW0"/>
<reference evidence="3 4" key="1">
    <citation type="submission" date="2019-09" db="EMBL/GenBank/DDBJ databases">
        <title>Hydrogenophaga aromatica sp. nov., isolated from a para-xylene-degrading enrichment culture.</title>
        <authorList>
            <person name="Tancsics A."/>
            <person name="Banerjee S."/>
        </authorList>
    </citation>
    <scope>NUCLEOTIDE SEQUENCE [LARGE SCALE GENOMIC DNA]</scope>
    <source>
        <strain evidence="3 4">D2P1</strain>
    </source>
</reference>
<dbReference type="EMBL" id="VYGV01000006">
    <property type="protein sequence ID" value="NWF44765.1"/>
    <property type="molecule type" value="Genomic_DNA"/>
</dbReference>
<dbReference type="Gene3D" id="2.60.40.420">
    <property type="entry name" value="Cupredoxins - blue copper proteins"/>
    <property type="match status" value="1"/>
</dbReference>
<evidence type="ECO:0000256" key="1">
    <source>
        <dbReference type="ARBA" id="ARBA00004418"/>
    </source>
</evidence>
<gene>
    <name evidence="3" type="ORF">F3K02_05790</name>
</gene>
<dbReference type="InterPro" id="IPR011706">
    <property type="entry name" value="Cu-oxidase_C"/>
</dbReference>
<dbReference type="InterPro" id="IPR008972">
    <property type="entry name" value="Cupredoxin"/>
</dbReference>
<dbReference type="GO" id="GO:0042597">
    <property type="term" value="C:periplasmic space"/>
    <property type="evidence" value="ECO:0007669"/>
    <property type="project" value="UniProtKB-SubCell"/>
</dbReference>
<comment type="subcellular location">
    <subcellularLocation>
        <location evidence="1">Periplasm</location>
    </subcellularLocation>
</comment>
<organism evidence="3 4">
    <name type="scientific">Hydrogenophaga aromaticivorans</name>
    <dbReference type="NCBI Taxonomy" id="2610898"/>
    <lineage>
        <taxon>Bacteria</taxon>
        <taxon>Pseudomonadati</taxon>
        <taxon>Pseudomonadota</taxon>
        <taxon>Betaproteobacteria</taxon>
        <taxon>Burkholderiales</taxon>
        <taxon>Comamonadaceae</taxon>
        <taxon>Hydrogenophaga</taxon>
    </lineage>
</organism>
<dbReference type="SUPFAM" id="SSF49503">
    <property type="entry name" value="Cupredoxins"/>
    <property type="match status" value="1"/>
</dbReference>
<name>A0A7Y8GTW0_9BURK</name>
<evidence type="ECO:0000313" key="4">
    <source>
        <dbReference type="Proteomes" id="UP000545507"/>
    </source>
</evidence>